<evidence type="ECO:0000256" key="4">
    <source>
        <dbReference type="ARBA" id="ARBA00023002"/>
    </source>
</evidence>
<accession>A0ABR1H0M6</accession>
<sequence>MHAPVTGFLLSGLMHGMLCLARPSVRSPSICEIIGAALPGKVAYPDTAAYNTSNVRFSQRQDMEPTCIVLPASPEEVAKTLGLVTKNGSPFTVKGGGHTLFPEGSNIEDGVVIAMDSINDIRVSSDLSTVSVGAGARWINVAETTTPLGIAVVGGRSPNVGVSGFLLGGGLSFLTGRRGLGCDNVRNFQVALVSGKIVNANPVENRDLYWALRGGGGSSFGIVTRFDLEAYEQGDVWGRLTVWGPTETANVLSTFTRITREKLQSEDPDSHMMFGLTYAGGPNDPPIPAVYGFHLNLSSPYAPGSELDTMEGFTQLPGQVSNDTLVTNITGQIRTISKSGPGQRESWYATSVRDGVNSNGFMNDIINAFTAFADGLRSAAEARGTFIEPTMVFQTLANPSIKAMHRNGGNALGLKPGKFPSYIIQIPISWADPALDDMVETRSNQFINDLVAMANDRGFGNGYVYMNYAGKLQNVIASYGKKNQLKLRDIAHKYDPDGLLQNLWTGYFKP</sequence>
<organism evidence="7 8">
    <name type="scientific">Neonectria punicea</name>
    <dbReference type="NCBI Taxonomy" id="979145"/>
    <lineage>
        <taxon>Eukaryota</taxon>
        <taxon>Fungi</taxon>
        <taxon>Dikarya</taxon>
        <taxon>Ascomycota</taxon>
        <taxon>Pezizomycotina</taxon>
        <taxon>Sordariomycetes</taxon>
        <taxon>Hypocreomycetidae</taxon>
        <taxon>Hypocreales</taxon>
        <taxon>Nectriaceae</taxon>
        <taxon>Neonectria</taxon>
    </lineage>
</organism>
<reference evidence="7 8" key="1">
    <citation type="journal article" date="2025" name="Microbiol. Resour. Announc.">
        <title>Draft genome sequences for Neonectria magnoliae and Neonectria punicea, canker pathogens of Liriodendron tulipifera and Acer saccharum in West Virginia.</title>
        <authorList>
            <person name="Petronek H.M."/>
            <person name="Kasson M.T."/>
            <person name="Metheny A.M."/>
            <person name="Stauder C.M."/>
            <person name="Lovett B."/>
            <person name="Lynch S.C."/>
            <person name="Garnas J.R."/>
            <person name="Kasson L.R."/>
            <person name="Stajich J.E."/>
        </authorList>
    </citation>
    <scope>NUCLEOTIDE SEQUENCE [LARGE SCALE GENOMIC DNA]</scope>
    <source>
        <strain evidence="7 8">NRRL 64653</strain>
    </source>
</reference>
<evidence type="ECO:0000313" key="8">
    <source>
        <dbReference type="Proteomes" id="UP001498476"/>
    </source>
</evidence>
<dbReference type="EMBL" id="JAZAVJ010000098">
    <property type="protein sequence ID" value="KAK7414639.1"/>
    <property type="molecule type" value="Genomic_DNA"/>
</dbReference>
<feature type="domain" description="FAD-binding PCMH-type" evidence="6">
    <location>
        <begin position="61"/>
        <end position="233"/>
    </location>
</feature>
<evidence type="ECO:0000256" key="3">
    <source>
        <dbReference type="ARBA" id="ARBA00022827"/>
    </source>
</evidence>
<keyword evidence="4" id="KW-0560">Oxidoreductase</keyword>
<keyword evidence="2" id="KW-0285">Flavoprotein</keyword>
<keyword evidence="8" id="KW-1185">Reference proteome</keyword>
<protein>
    <recommendedName>
        <fullName evidence="6">FAD-binding PCMH-type domain-containing protein</fullName>
    </recommendedName>
</protein>
<dbReference type="PANTHER" id="PTHR42973">
    <property type="entry name" value="BINDING OXIDOREDUCTASE, PUTATIVE (AFU_ORTHOLOGUE AFUA_1G17690)-RELATED"/>
    <property type="match status" value="1"/>
</dbReference>
<keyword evidence="5" id="KW-0732">Signal</keyword>
<keyword evidence="3" id="KW-0274">FAD</keyword>
<gene>
    <name evidence="7" type="ORF">QQX98_006496</name>
</gene>
<dbReference type="Proteomes" id="UP001498476">
    <property type="component" value="Unassembled WGS sequence"/>
</dbReference>
<dbReference type="SUPFAM" id="SSF56176">
    <property type="entry name" value="FAD-binding/transporter-associated domain-like"/>
    <property type="match status" value="1"/>
</dbReference>
<evidence type="ECO:0000256" key="2">
    <source>
        <dbReference type="ARBA" id="ARBA00022630"/>
    </source>
</evidence>
<proteinExistence type="inferred from homology"/>
<dbReference type="PANTHER" id="PTHR42973:SF54">
    <property type="entry name" value="FAD-BINDING PCMH-TYPE DOMAIN-CONTAINING PROTEIN"/>
    <property type="match status" value="1"/>
</dbReference>
<evidence type="ECO:0000313" key="7">
    <source>
        <dbReference type="EMBL" id="KAK7414639.1"/>
    </source>
</evidence>
<dbReference type="InterPro" id="IPR036318">
    <property type="entry name" value="FAD-bd_PCMH-like_sf"/>
</dbReference>
<evidence type="ECO:0000259" key="6">
    <source>
        <dbReference type="PROSITE" id="PS51387"/>
    </source>
</evidence>
<dbReference type="PROSITE" id="PS51387">
    <property type="entry name" value="FAD_PCMH"/>
    <property type="match status" value="1"/>
</dbReference>
<feature type="chain" id="PRO_5047324692" description="FAD-binding PCMH-type domain-containing protein" evidence="5">
    <location>
        <begin position="22"/>
        <end position="510"/>
    </location>
</feature>
<feature type="signal peptide" evidence="5">
    <location>
        <begin position="1"/>
        <end position="21"/>
    </location>
</feature>
<evidence type="ECO:0000256" key="5">
    <source>
        <dbReference type="SAM" id="SignalP"/>
    </source>
</evidence>
<dbReference type="InterPro" id="IPR006094">
    <property type="entry name" value="Oxid_FAD_bind_N"/>
</dbReference>
<dbReference type="InterPro" id="IPR016169">
    <property type="entry name" value="FAD-bd_PCMH_sub2"/>
</dbReference>
<dbReference type="InterPro" id="IPR050416">
    <property type="entry name" value="FAD-linked_Oxidoreductase"/>
</dbReference>
<dbReference type="Pfam" id="PF01565">
    <property type="entry name" value="FAD_binding_4"/>
    <property type="match status" value="1"/>
</dbReference>
<dbReference type="Gene3D" id="3.30.465.10">
    <property type="match status" value="1"/>
</dbReference>
<name>A0ABR1H0M6_9HYPO</name>
<comment type="caution">
    <text evidence="7">The sequence shown here is derived from an EMBL/GenBank/DDBJ whole genome shotgun (WGS) entry which is preliminary data.</text>
</comment>
<comment type="similarity">
    <text evidence="1">Belongs to the oxygen-dependent FAD-linked oxidoreductase family.</text>
</comment>
<dbReference type="InterPro" id="IPR016166">
    <property type="entry name" value="FAD-bd_PCMH"/>
</dbReference>
<evidence type="ECO:0000256" key="1">
    <source>
        <dbReference type="ARBA" id="ARBA00005466"/>
    </source>
</evidence>